<gene>
    <name evidence="1" type="ORF">C0Z19_18285</name>
</gene>
<comment type="caution">
    <text evidence="1">The sequence shown here is derived from an EMBL/GenBank/DDBJ whole genome shotgun (WGS) entry which is preliminary data.</text>
</comment>
<protein>
    <submittedName>
        <fullName evidence="1">Uncharacterized protein</fullName>
    </submittedName>
</protein>
<name>A0A2N7VW64_9BURK</name>
<evidence type="ECO:0000313" key="1">
    <source>
        <dbReference type="EMBL" id="PMS21381.1"/>
    </source>
</evidence>
<keyword evidence="2" id="KW-1185">Reference proteome</keyword>
<dbReference type="Proteomes" id="UP000235347">
    <property type="component" value="Unassembled WGS sequence"/>
</dbReference>
<dbReference type="AlphaFoldDB" id="A0A2N7VW64"/>
<reference evidence="1 2" key="1">
    <citation type="submission" date="2018-01" db="EMBL/GenBank/DDBJ databases">
        <title>Whole genome analyses suggest that Burkholderia sensu lato contains two further novel genera in the rhizoxinica-symbiotica group Mycetohabitans gen. nov., and Trinickia gen. nov.: implications for the evolution of diazotrophy and nodulation in the Burkholderiaceae.</title>
        <authorList>
            <person name="Estrada-de los Santos P."/>
            <person name="Palmer M."/>
            <person name="Chavez-Ramirez B."/>
            <person name="Beukes C."/>
            <person name="Steenkamp E.T."/>
            <person name="Hirsch A.M."/>
            <person name="Manyaka P."/>
            <person name="Maluk M."/>
            <person name="Lafos M."/>
            <person name="Crook M."/>
            <person name="Gross E."/>
            <person name="Simon M.F."/>
            <person name="Bueno dos Reis Junior F."/>
            <person name="Poole P.S."/>
            <person name="Venter S.N."/>
            <person name="James E.K."/>
        </authorList>
    </citation>
    <scope>NUCLEOTIDE SEQUENCE [LARGE SCALE GENOMIC DNA]</scope>
    <source>
        <strain evidence="1 2">GP25-8</strain>
    </source>
</reference>
<dbReference type="EMBL" id="PNYB01000016">
    <property type="protein sequence ID" value="PMS21381.1"/>
    <property type="molecule type" value="Genomic_DNA"/>
</dbReference>
<accession>A0A2N7VW64</accession>
<evidence type="ECO:0000313" key="2">
    <source>
        <dbReference type="Proteomes" id="UP000235347"/>
    </source>
</evidence>
<organism evidence="1 2">
    <name type="scientific">Trinickia soli</name>
    <dbReference type="NCBI Taxonomy" id="380675"/>
    <lineage>
        <taxon>Bacteria</taxon>
        <taxon>Pseudomonadati</taxon>
        <taxon>Pseudomonadota</taxon>
        <taxon>Betaproteobacteria</taxon>
        <taxon>Burkholderiales</taxon>
        <taxon>Burkholderiaceae</taxon>
        <taxon>Trinickia</taxon>
    </lineage>
</organism>
<sequence>MQNNFDSFWLGTSERSWRGHWIQFVFGEPLVREQLWRSSDETAVTEVLFRHDGVGGPNYLVSCRSRSRRATGGNGSRLCENAVIA</sequence>
<proteinExistence type="predicted"/>